<accession>A0A8S3X1W1</accession>
<keyword evidence="3" id="KW-1185">Reference proteome</keyword>
<name>A0A8S3X1W1_PARAO</name>
<evidence type="ECO:0000313" key="3">
    <source>
        <dbReference type="Proteomes" id="UP000691718"/>
    </source>
</evidence>
<dbReference type="OrthoDB" id="7471098at2759"/>
<gene>
    <name evidence="2" type="ORF">PAPOLLO_LOCUS13143</name>
</gene>
<dbReference type="EMBL" id="CAJQZP010000929">
    <property type="protein sequence ID" value="CAG4997084.1"/>
    <property type="molecule type" value="Genomic_DNA"/>
</dbReference>
<proteinExistence type="predicted"/>
<dbReference type="AlphaFoldDB" id="A0A8S3X1W1"/>
<feature type="region of interest" description="Disordered" evidence="1">
    <location>
        <begin position="24"/>
        <end position="58"/>
    </location>
</feature>
<evidence type="ECO:0000313" key="2">
    <source>
        <dbReference type="EMBL" id="CAG4997084.1"/>
    </source>
</evidence>
<dbReference type="Proteomes" id="UP000691718">
    <property type="component" value="Unassembled WGS sequence"/>
</dbReference>
<evidence type="ECO:0000256" key="1">
    <source>
        <dbReference type="SAM" id="MobiDB-lite"/>
    </source>
</evidence>
<sequence length="121" mass="13757">MNRNNLVFDSDAIMHQLADSDLGEDFDDYNDWQPPGELLSSNSEDEDEQEARVSTVASPSLSNKWTRRRFVGKPMPTLISEPTEEVLTPSEYFDRYFTEEIYELLVLTGSTAIGAQPLHKV</sequence>
<reference evidence="2" key="1">
    <citation type="submission" date="2021-04" db="EMBL/GenBank/DDBJ databases">
        <authorList>
            <person name="Tunstrom K."/>
        </authorList>
    </citation>
    <scope>NUCLEOTIDE SEQUENCE</scope>
</reference>
<protein>
    <submittedName>
        <fullName evidence="2">(apollo) hypothetical protein</fullName>
    </submittedName>
</protein>
<comment type="caution">
    <text evidence="2">The sequence shown here is derived from an EMBL/GenBank/DDBJ whole genome shotgun (WGS) entry which is preliminary data.</text>
</comment>
<organism evidence="2 3">
    <name type="scientific">Parnassius apollo</name>
    <name type="common">Apollo butterfly</name>
    <name type="synonym">Papilio apollo</name>
    <dbReference type="NCBI Taxonomy" id="110799"/>
    <lineage>
        <taxon>Eukaryota</taxon>
        <taxon>Metazoa</taxon>
        <taxon>Ecdysozoa</taxon>
        <taxon>Arthropoda</taxon>
        <taxon>Hexapoda</taxon>
        <taxon>Insecta</taxon>
        <taxon>Pterygota</taxon>
        <taxon>Neoptera</taxon>
        <taxon>Endopterygota</taxon>
        <taxon>Lepidoptera</taxon>
        <taxon>Glossata</taxon>
        <taxon>Ditrysia</taxon>
        <taxon>Papilionoidea</taxon>
        <taxon>Papilionidae</taxon>
        <taxon>Parnassiinae</taxon>
        <taxon>Parnassini</taxon>
        <taxon>Parnassius</taxon>
        <taxon>Parnassius</taxon>
    </lineage>
</organism>